<reference evidence="2 3" key="1">
    <citation type="submission" date="2024-01" db="EMBL/GenBank/DDBJ databases">
        <title>Genome assemblies of Stephania.</title>
        <authorList>
            <person name="Yang L."/>
        </authorList>
    </citation>
    <scope>NUCLEOTIDE SEQUENCE [LARGE SCALE GENOMIC DNA]</scope>
    <source>
        <strain evidence="2">YNDBR</strain>
        <tissue evidence="2">Leaf</tissue>
    </source>
</reference>
<evidence type="ECO:0000256" key="1">
    <source>
        <dbReference type="SAM" id="MobiDB-lite"/>
    </source>
</evidence>
<feature type="region of interest" description="Disordered" evidence="1">
    <location>
        <begin position="131"/>
        <end position="151"/>
    </location>
</feature>
<gene>
    <name evidence="2" type="ORF">Syun_000928</name>
</gene>
<evidence type="ECO:0000313" key="3">
    <source>
        <dbReference type="Proteomes" id="UP001420932"/>
    </source>
</evidence>
<keyword evidence="3" id="KW-1185">Reference proteome</keyword>
<feature type="compositionally biased region" description="Polar residues" evidence="1">
    <location>
        <begin position="133"/>
        <end position="151"/>
    </location>
</feature>
<name>A0AAP0Q6M3_9MAGN</name>
<evidence type="ECO:0000313" key="2">
    <source>
        <dbReference type="EMBL" id="KAK9168788.1"/>
    </source>
</evidence>
<dbReference type="Proteomes" id="UP001420932">
    <property type="component" value="Unassembled WGS sequence"/>
</dbReference>
<accession>A0AAP0Q6M3</accession>
<sequence length="151" mass="16412">MSEIESGVWSVKTTLLPWYGEDETNASDFRDCRRLNGESLAKTQPPFESSGTEPRLQASLRTAVQKALVKQDSQSAFRLDISWEICTDRIAYLVTDAMEGPTPVSALIHAATMVTARAQTTSALRTVLDSHLSRGSQTQPVVDPGGQSQSA</sequence>
<dbReference type="AlphaFoldDB" id="A0AAP0Q6M3"/>
<proteinExistence type="predicted"/>
<organism evidence="2 3">
    <name type="scientific">Stephania yunnanensis</name>
    <dbReference type="NCBI Taxonomy" id="152371"/>
    <lineage>
        <taxon>Eukaryota</taxon>
        <taxon>Viridiplantae</taxon>
        <taxon>Streptophyta</taxon>
        <taxon>Embryophyta</taxon>
        <taxon>Tracheophyta</taxon>
        <taxon>Spermatophyta</taxon>
        <taxon>Magnoliopsida</taxon>
        <taxon>Ranunculales</taxon>
        <taxon>Menispermaceae</taxon>
        <taxon>Menispermoideae</taxon>
        <taxon>Cissampelideae</taxon>
        <taxon>Stephania</taxon>
    </lineage>
</organism>
<comment type="caution">
    <text evidence="2">The sequence shown here is derived from an EMBL/GenBank/DDBJ whole genome shotgun (WGS) entry which is preliminary data.</text>
</comment>
<dbReference type="EMBL" id="JBBNAF010000001">
    <property type="protein sequence ID" value="KAK9168788.1"/>
    <property type="molecule type" value="Genomic_DNA"/>
</dbReference>
<protein>
    <submittedName>
        <fullName evidence="2">Uncharacterized protein</fullName>
    </submittedName>
</protein>